<gene>
    <name evidence="1" type="ORF">LMG28688_06464</name>
</gene>
<evidence type="ECO:0000313" key="2">
    <source>
        <dbReference type="Proteomes" id="UP000494119"/>
    </source>
</evidence>
<proteinExistence type="predicted"/>
<dbReference type="AlphaFoldDB" id="A0A6J5H0T3"/>
<organism evidence="1 2">
    <name type="scientific">Paraburkholderia caffeinitolerans</name>
    <dbReference type="NCBI Taxonomy" id="1723730"/>
    <lineage>
        <taxon>Bacteria</taxon>
        <taxon>Pseudomonadati</taxon>
        <taxon>Pseudomonadota</taxon>
        <taxon>Betaproteobacteria</taxon>
        <taxon>Burkholderiales</taxon>
        <taxon>Burkholderiaceae</taxon>
        <taxon>Paraburkholderia</taxon>
    </lineage>
</organism>
<keyword evidence="2" id="KW-1185">Reference proteome</keyword>
<dbReference type="Proteomes" id="UP000494119">
    <property type="component" value="Unassembled WGS sequence"/>
</dbReference>
<evidence type="ECO:0000313" key="1">
    <source>
        <dbReference type="EMBL" id="CAB3807011.1"/>
    </source>
</evidence>
<name>A0A6J5H0T3_9BURK</name>
<accession>A0A6J5H0T3</accession>
<evidence type="ECO:0008006" key="3">
    <source>
        <dbReference type="Google" id="ProtNLM"/>
    </source>
</evidence>
<dbReference type="EMBL" id="CADIKL010000051">
    <property type="protein sequence ID" value="CAB3807011.1"/>
    <property type="molecule type" value="Genomic_DNA"/>
</dbReference>
<reference evidence="1 2" key="1">
    <citation type="submission" date="2020-04" db="EMBL/GenBank/DDBJ databases">
        <authorList>
            <person name="De Canck E."/>
        </authorList>
    </citation>
    <scope>NUCLEOTIDE SEQUENCE [LARGE SCALE GENOMIC DNA]</scope>
    <source>
        <strain evidence="1 2">LMG 28688</strain>
    </source>
</reference>
<sequence length="157" mass="17080">MGDMAKTIPFPQHKTTRARRQKAELLPMPRANADELALQLHLALASLRAGGAQHDAQALLHAHVLAQSIAGAGYGALTPDQVRCADEAILACFARGAAESVWRFDEPEFEAVKAIVGVYDQQLQSAPFWVLAEASERLERMRTGGAGDTRQPMRKHA</sequence>
<protein>
    <recommendedName>
        <fullName evidence="3">Fis family transcriptional regulator</fullName>
    </recommendedName>
</protein>